<organism evidence="4 5">
    <name type="scientific">Mailhella massiliensis</name>
    <dbReference type="NCBI Taxonomy" id="1903261"/>
    <lineage>
        <taxon>Bacteria</taxon>
        <taxon>Pseudomonadati</taxon>
        <taxon>Thermodesulfobacteriota</taxon>
        <taxon>Desulfovibrionia</taxon>
        <taxon>Desulfovibrionales</taxon>
        <taxon>Desulfovibrionaceae</taxon>
        <taxon>Mailhella</taxon>
    </lineage>
</organism>
<dbReference type="EMBL" id="DYZA01000075">
    <property type="protein sequence ID" value="HJD96798.1"/>
    <property type="molecule type" value="Genomic_DNA"/>
</dbReference>
<dbReference type="AlphaFoldDB" id="A0A921DRB6"/>
<name>A0A921DRB6_9BACT</name>
<evidence type="ECO:0000256" key="2">
    <source>
        <dbReference type="ARBA" id="ARBA00023186"/>
    </source>
</evidence>
<comment type="subunit">
    <text evidence="3">UreD, UreF and UreG form a complex that acts as a GTP-hydrolysis-dependent molecular chaperone, activating the urease apoprotein by helping to assemble the nickel containing metallocenter of UreC. The UreE protein probably delivers the nickel.</text>
</comment>
<evidence type="ECO:0000256" key="3">
    <source>
        <dbReference type="HAMAP-Rule" id="MF_01385"/>
    </source>
</evidence>
<evidence type="ECO:0000313" key="4">
    <source>
        <dbReference type="EMBL" id="HJD96798.1"/>
    </source>
</evidence>
<dbReference type="InterPro" id="IPR002639">
    <property type="entry name" value="UreF"/>
</dbReference>
<dbReference type="PANTHER" id="PTHR33620:SF1">
    <property type="entry name" value="UREASE ACCESSORY PROTEIN F"/>
    <property type="match status" value="1"/>
</dbReference>
<dbReference type="HAMAP" id="MF_01385">
    <property type="entry name" value="UreF"/>
    <property type="match status" value="1"/>
</dbReference>
<comment type="similarity">
    <text evidence="3">Belongs to the UreF family.</text>
</comment>
<dbReference type="PANTHER" id="PTHR33620">
    <property type="entry name" value="UREASE ACCESSORY PROTEIN F"/>
    <property type="match status" value="1"/>
</dbReference>
<dbReference type="GO" id="GO:0016151">
    <property type="term" value="F:nickel cation binding"/>
    <property type="evidence" value="ECO:0007669"/>
    <property type="project" value="UniProtKB-UniRule"/>
</dbReference>
<accession>A0A921DRB6</accession>
<comment type="caution">
    <text evidence="4">The sequence shown here is derived from an EMBL/GenBank/DDBJ whole genome shotgun (WGS) entry which is preliminary data.</text>
</comment>
<dbReference type="RefSeq" id="WP_304121356.1">
    <property type="nucleotide sequence ID" value="NZ_DYZA01000075.1"/>
</dbReference>
<keyword evidence="1 3" id="KW-0996">Nickel insertion</keyword>
<proteinExistence type="inferred from homology"/>
<evidence type="ECO:0000256" key="1">
    <source>
        <dbReference type="ARBA" id="ARBA00022988"/>
    </source>
</evidence>
<comment type="subcellular location">
    <subcellularLocation>
        <location evidence="3">Cytoplasm</location>
    </subcellularLocation>
</comment>
<dbReference type="Proteomes" id="UP000698963">
    <property type="component" value="Unassembled WGS sequence"/>
</dbReference>
<dbReference type="GO" id="GO:0005737">
    <property type="term" value="C:cytoplasm"/>
    <property type="evidence" value="ECO:0007669"/>
    <property type="project" value="UniProtKB-SubCell"/>
</dbReference>
<dbReference type="Gene3D" id="1.10.4190.10">
    <property type="entry name" value="Urease accessory protein UreF"/>
    <property type="match status" value="1"/>
</dbReference>
<keyword evidence="3" id="KW-0963">Cytoplasm</keyword>
<evidence type="ECO:0000313" key="5">
    <source>
        <dbReference type="Proteomes" id="UP000698963"/>
    </source>
</evidence>
<protein>
    <recommendedName>
        <fullName evidence="3">Urease accessory protein UreF</fullName>
    </recommendedName>
</protein>
<reference evidence="4" key="1">
    <citation type="journal article" date="2021" name="PeerJ">
        <title>Extensive microbial diversity within the chicken gut microbiome revealed by metagenomics and culture.</title>
        <authorList>
            <person name="Gilroy R."/>
            <person name="Ravi A."/>
            <person name="Getino M."/>
            <person name="Pursley I."/>
            <person name="Horton D.L."/>
            <person name="Alikhan N.F."/>
            <person name="Baker D."/>
            <person name="Gharbi K."/>
            <person name="Hall N."/>
            <person name="Watson M."/>
            <person name="Adriaenssens E.M."/>
            <person name="Foster-Nyarko E."/>
            <person name="Jarju S."/>
            <person name="Secka A."/>
            <person name="Antonio M."/>
            <person name="Oren A."/>
            <person name="Chaudhuri R.R."/>
            <person name="La Ragione R."/>
            <person name="Hildebrand F."/>
            <person name="Pallen M.J."/>
        </authorList>
    </citation>
    <scope>NUCLEOTIDE SEQUENCE</scope>
    <source>
        <strain evidence="4">ChiGjej2B2-19336</strain>
    </source>
</reference>
<gene>
    <name evidence="3" type="primary">ureF</name>
    <name evidence="4" type="ORF">K8W16_04030</name>
</gene>
<dbReference type="Pfam" id="PF01730">
    <property type="entry name" value="UreF"/>
    <property type="match status" value="2"/>
</dbReference>
<dbReference type="InterPro" id="IPR038277">
    <property type="entry name" value="UreF_sf"/>
</dbReference>
<reference evidence="4" key="2">
    <citation type="submission" date="2021-09" db="EMBL/GenBank/DDBJ databases">
        <authorList>
            <person name="Gilroy R."/>
        </authorList>
    </citation>
    <scope>NUCLEOTIDE SEQUENCE</scope>
    <source>
        <strain evidence="4">ChiGjej2B2-19336</strain>
    </source>
</reference>
<keyword evidence="2 3" id="KW-0143">Chaperone</keyword>
<dbReference type="PIRSF" id="PIRSF009467">
    <property type="entry name" value="Ureas_acces_UreF"/>
    <property type="match status" value="1"/>
</dbReference>
<sequence length="254" mass="27239">MDILSLVRLMQFGDSMLPTGAFAFSGALEAAAQSGVVHDAATLQQYVAAALRQASTGDAVGLAFALRALCGDTVSAGAPVQESTLARLRNIDLALYRRKLPEEFRVMMVKTGRRLTELGARATLSPLLSRWLSQIESGSTPGSYPVALAVLFAASAFAEAPLRNEGEGEEKALLEEALTVYFYGVAMGILNASLRLMRVTHFDVQAILYRVSAQFGELCALAMETPLDRMTGYAPMTDILSAVHAGARVRLFMS</sequence>
<comment type="function">
    <text evidence="3">Required for maturation of urease via the functional incorporation of the urease nickel metallocenter.</text>
</comment>